<dbReference type="AlphaFoldDB" id="A0A844P6E1"/>
<feature type="transmembrane region" description="Helical" evidence="1">
    <location>
        <begin position="13"/>
        <end position="30"/>
    </location>
</feature>
<dbReference type="Proteomes" id="UP000448038">
    <property type="component" value="Unassembled WGS sequence"/>
</dbReference>
<organism evidence="2 3">
    <name type="scientific">Aliivibrio fischeri</name>
    <name type="common">Vibrio fischeri</name>
    <dbReference type="NCBI Taxonomy" id="668"/>
    <lineage>
        <taxon>Bacteria</taxon>
        <taxon>Pseudomonadati</taxon>
        <taxon>Pseudomonadota</taxon>
        <taxon>Gammaproteobacteria</taxon>
        <taxon>Vibrionales</taxon>
        <taxon>Vibrionaceae</taxon>
        <taxon>Aliivibrio</taxon>
    </lineage>
</organism>
<keyword evidence="1" id="KW-0472">Membrane</keyword>
<reference evidence="2 3" key="1">
    <citation type="submission" date="2019-11" db="EMBL/GenBank/DDBJ databases">
        <title>Using colonization assays and comparative genomics to discover symbiosis behaviors and factors in Vibrio fischeri.</title>
        <authorList>
            <person name="Bongrand C."/>
            <person name="Moriano-Gutierrez S."/>
            <person name="Arevalo P."/>
            <person name="Mcfall-Ngai M."/>
            <person name="Visick K."/>
            <person name="Polz M.F."/>
            <person name="Ruby E.G."/>
        </authorList>
    </citation>
    <scope>NUCLEOTIDE SEQUENCE [LARGE SCALE GENOMIC DNA]</scope>
    <source>
        <strain evidence="3">emors.4.1</strain>
    </source>
</reference>
<keyword evidence="1" id="KW-1133">Transmembrane helix</keyword>
<dbReference type="RefSeq" id="WP_155656846.1">
    <property type="nucleotide sequence ID" value="NZ_BJTZ01000100.1"/>
</dbReference>
<dbReference type="EMBL" id="WOBN01000110">
    <property type="protein sequence ID" value="MUK51592.1"/>
    <property type="molecule type" value="Genomic_DNA"/>
</dbReference>
<sequence>MIQTWESTTVNKVQMYLIVLIYLIAIPLTIKASRDNKQPTSITQRIRECYQKQN</sequence>
<comment type="caution">
    <text evidence="2">The sequence shown here is derived from an EMBL/GenBank/DDBJ whole genome shotgun (WGS) entry which is preliminary data.</text>
</comment>
<evidence type="ECO:0000313" key="3">
    <source>
        <dbReference type="Proteomes" id="UP000448038"/>
    </source>
</evidence>
<gene>
    <name evidence="2" type="ORF">GNP88_21215</name>
</gene>
<accession>A0A844P6E1</accession>
<keyword evidence="1" id="KW-0812">Transmembrane</keyword>
<evidence type="ECO:0000313" key="2">
    <source>
        <dbReference type="EMBL" id="MUK51592.1"/>
    </source>
</evidence>
<name>A0A844P6E1_ALIFS</name>
<protein>
    <submittedName>
        <fullName evidence="2">Uncharacterized protein</fullName>
    </submittedName>
</protein>
<proteinExistence type="predicted"/>
<evidence type="ECO:0000256" key="1">
    <source>
        <dbReference type="SAM" id="Phobius"/>
    </source>
</evidence>